<evidence type="ECO:0000256" key="1">
    <source>
        <dbReference type="ARBA" id="ARBA00022722"/>
    </source>
</evidence>
<dbReference type="GO" id="GO:0006364">
    <property type="term" value="P:rRNA processing"/>
    <property type="evidence" value="ECO:0007669"/>
    <property type="project" value="TreeGrafter"/>
</dbReference>
<keyword evidence="1" id="KW-0540">Nuclease</keyword>
<proteinExistence type="predicted"/>
<comment type="caution">
    <text evidence="3">The sequence shown here is derived from an EMBL/GenBank/DDBJ whole genome shotgun (WGS) entry which is preliminary data.</text>
</comment>
<dbReference type="AlphaFoldDB" id="A0A7C4EJ95"/>
<accession>A0A7C4EJ95</accession>
<organism evidence="3">
    <name type="scientific">Fundidesulfovibrio putealis</name>
    <dbReference type="NCBI Taxonomy" id="270496"/>
    <lineage>
        <taxon>Bacteria</taxon>
        <taxon>Pseudomonadati</taxon>
        <taxon>Thermodesulfobacteriota</taxon>
        <taxon>Desulfovibrionia</taxon>
        <taxon>Desulfovibrionales</taxon>
        <taxon>Desulfovibrionaceae</taxon>
        <taxon>Fundidesulfovibrio</taxon>
    </lineage>
</organism>
<dbReference type="InterPro" id="IPR048583">
    <property type="entry name" value="RNase_E_G_thioredoxin-like"/>
</dbReference>
<evidence type="ECO:0000313" key="3">
    <source>
        <dbReference type="EMBL" id="HGG92531.1"/>
    </source>
</evidence>
<dbReference type="EMBL" id="DSRP01000431">
    <property type="protein sequence ID" value="HGG92531.1"/>
    <property type="molecule type" value="Genomic_DNA"/>
</dbReference>
<protein>
    <recommendedName>
        <fullName evidence="2">RNase E/G thioredoxin-like domain-containing protein</fullName>
    </recommendedName>
</protein>
<dbReference type="Pfam" id="PF20833">
    <property type="entry name" value="RNase_E_G_Thio"/>
    <property type="match status" value="1"/>
</dbReference>
<dbReference type="GO" id="GO:0004540">
    <property type="term" value="F:RNA nuclease activity"/>
    <property type="evidence" value="ECO:0007669"/>
    <property type="project" value="InterPro"/>
</dbReference>
<keyword evidence="1" id="KW-0378">Hydrolase</keyword>
<reference evidence="3" key="1">
    <citation type="journal article" date="2020" name="mSystems">
        <title>Genome- and Community-Level Interaction Insights into Carbon Utilization and Element Cycling Functions of Hydrothermarchaeota in Hydrothermal Sediment.</title>
        <authorList>
            <person name="Zhou Z."/>
            <person name="Liu Y."/>
            <person name="Xu W."/>
            <person name="Pan J."/>
            <person name="Luo Z.H."/>
            <person name="Li M."/>
        </authorList>
    </citation>
    <scope>NUCLEOTIDE SEQUENCE [LARGE SCALE GENOMIC DNA]</scope>
    <source>
        <strain evidence="3">SpSt-413</strain>
    </source>
</reference>
<evidence type="ECO:0000259" key="2">
    <source>
        <dbReference type="Pfam" id="PF20833"/>
    </source>
</evidence>
<gene>
    <name evidence="3" type="ORF">ENR59_06210</name>
</gene>
<dbReference type="GO" id="GO:0005737">
    <property type="term" value="C:cytoplasm"/>
    <property type="evidence" value="ECO:0007669"/>
    <property type="project" value="TreeGrafter"/>
</dbReference>
<dbReference type="GO" id="GO:0003723">
    <property type="term" value="F:RNA binding"/>
    <property type="evidence" value="ECO:0007669"/>
    <property type="project" value="InterPro"/>
</dbReference>
<dbReference type="Gene3D" id="3.40.1260.20">
    <property type="entry name" value="Ribonuclease E, catalytic domain"/>
    <property type="match status" value="1"/>
</dbReference>
<dbReference type="InterPro" id="IPR004659">
    <property type="entry name" value="RNase_E/G"/>
</dbReference>
<feature type="domain" description="RNase E/G thioredoxin-like" evidence="2">
    <location>
        <begin position="16"/>
        <end position="88"/>
    </location>
</feature>
<dbReference type="PANTHER" id="PTHR30001">
    <property type="entry name" value="RIBONUCLEASE"/>
    <property type="match status" value="1"/>
</dbReference>
<dbReference type="PANTHER" id="PTHR30001:SF1">
    <property type="entry name" value="RIBONUCLEASE E_G-LIKE PROTEIN, CHLOROPLASTIC"/>
    <property type="match status" value="1"/>
</dbReference>
<name>A0A7C4EJ95_9BACT</name>
<sequence length="89" mass="10335">MRQRMGSSAMSVSTEPCPCCHGTGTRRNMEWQALQVMREIYRLMRRGGGGDTLTHKVSPELAIYLLNQKRQRLRELEEQFQKTVLILPE</sequence>